<dbReference type="SUPFAM" id="SSF55124">
    <property type="entry name" value="Nitrite/Sulfite reductase N-terminal domain-like"/>
    <property type="match status" value="2"/>
</dbReference>
<keyword evidence="2" id="KW-0349">Heme</keyword>
<evidence type="ECO:0000256" key="1">
    <source>
        <dbReference type="ARBA" id="ARBA00022485"/>
    </source>
</evidence>
<evidence type="ECO:0000259" key="4">
    <source>
        <dbReference type="Pfam" id="PF03460"/>
    </source>
</evidence>
<organism evidence="5 6">
    <name type="scientific">Aeromicrobium alkaliterrae</name>
    <dbReference type="NCBI Taxonomy" id="302168"/>
    <lineage>
        <taxon>Bacteria</taxon>
        <taxon>Bacillati</taxon>
        <taxon>Actinomycetota</taxon>
        <taxon>Actinomycetes</taxon>
        <taxon>Propionibacteriales</taxon>
        <taxon>Nocardioidaceae</taxon>
        <taxon>Aeromicrobium</taxon>
    </lineage>
</organism>
<feature type="domain" description="Nitrite/Sulfite reductase ferredoxin-like" evidence="4">
    <location>
        <begin position="25"/>
        <end position="70"/>
    </location>
</feature>
<dbReference type="Pfam" id="PF03460">
    <property type="entry name" value="NIR_SIR_ferr"/>
    <property type="match status" value="1"/>
</dbReference>
<keyword evidence="1" id="KW-0004">4Fe-4S</keyword>
<dbReference type="PANTHER" id="PTHR32439:SF9">
    <property type="entry name" value="BLR3264 PROTEIN"/>
    <property type="match status" value="1"/>
</dbReference>
<evidence type="ECO:0000256" key="3">
    <source>
        <dbReference type="ARBA" id="ARBA00023002"/>
    </source>
</evidence>
<keyword evidence="6" id="KW-1185">Reference proteome</keyword>
<keyword evidence="2" id="KW-0479">Metal-binding</keyword>
<name>A0ABP4W278_9ACTN</name>
<sequence length="307" mass="32685">MRVTERDRADRCPGVLRPWIADDGALVRLRLVGGRLSLDALARLVDVAAEHADGHLHLTKRANVQLRAISHDEGCVDEAFVEAVEATGLLPSRTHELVRNVMVSPLSGRSGGQADLRHAATRYDALVCDDPELAALSARFLVVLDDGRGDLVDRSLDLGAMAVSPDAAQLRVGSDGWGEVVPVADLPEALVALAHRFLAATTPPPEVRGTSLEGGAPAARPWHVDELPDGGATVLGAAHARDLRTHVTALPLPHGPIPQDDGRFAEHVAVPDGRLTPDLAAQVIARAHREVVVTPWRSLLLPDLENA</sequence>
<dbReference type="EMBL" id="BAAAME010000004">
    <property type="protein sequence ID" value="GAA1742799.1"/>
    <property type="molecule type" value="Genomic_DNA"/>
</dbReference>
<accession>A0ABP4W278</accession>
<protein>
    <recommendedName>
        <fullName evidence="4">Nitrite/Sulfite reductase ferredoxin-like domain-containing protein</fullName>
    </recommendedName>
</protein>
<gene>
    <name evidence="5" type="ORF">GCM10009710_23640</name>
</gene>
<dbReference type="InterPro" id="IPR036136">
    <property type="entry name" value="Nit/Sulf_reduc_fer-like_dom_sf"/>
</dbReference>
<evidence type="ECO:0000313" key="5">
    <source>
        <dbReference type="EMBL" id="GAA1742799.1"/>
    </source>
</evidence>
<dbReference type="InterPro" id="IPR005117">
    <property type="entry name" value="NiRdtase/SiRdtase_haem-b_fer"/>
</dbReference>
<dbReference type="Gene3D" id="3.90.480.20">
    <property type="match status" value="1"/>
</dbReference>
<keyword evidence="3" id="KW-0560">Oxidoreductase</keyword>
<dbReference type="InterPro" id="IPR051329">
    <property type="entry name" value="NIR_SIR_4Fe-4S"/>
</dbReference>
<evidence type="ECO:0000313" key="6">
    <source>
        <dbReference type="Proteomes" id="UP001501057"/>
    </source>
</evidence>
<keyword evidence="1" id="KW-0411">Iron-sulfur</keyword>
<reference evidence="6" key="1">
    <citation type="journal article" date="2019" name="Int. J. Syst. Evol. Microbiol.">
        <title>The Global Catalogue of Microorganisms (GCM) 10K type strain sequencing project: providing services to taxonomists for standard genome sequencing and annotation.</title>
        <authorList>
            <consortium name="The Broad Institute Genomics Platform"/>
            <consortium name="The Broad Institute Genome Sequencing Center for Infectious Disease"/>
            <person name="Wu L."/>
            <person name="Ma J."/>
        </authorList>
    </citation>
    <scope>NUCLEOTIDE SEQUENCE [LARGE SCALE GENOMIC DNA]</scope>
    <source>
        <strain evidence="6">JCM 13518</strain>
    </source>
</reference>
<dbReference type="Proteomes" id="UP001501057">
    <property type="component" value="Unassembled WGS sequence"/>
</dbReference>
<comment type="caution">
    <text evidence="5">The sequence shown here is derived from an EMBL/GenBank/DDBJ whole genome shotgun (WGS) entry which is preliminary data.</text>
</comment>
<keyword evidence="2" id="KW-0408">Iron</keyword>
<proteinExistence type="predicted"/>
<dbReference type="PANTHER" id="PTHR32439">
    <property type="entry name" value="FERREDOXIN--NITRITE REDUCTASE, CHLOROPLASTIC"/>
    <property type="match status" value="1"/>
</dbReference>
<evidence type="ECO:0000256" key="2">
    <source>
        <dbReference type="ARBA" id="ARBA00022617"/>
    </source>
</evidence>